<keyword evidence="2" id="KW-0472">Membrane</keyword>
<evidence type="ECO:0000256" key="2">
    <source>
        <dbReference type="SAM" id="Phobius"/>
    </source>
</evidence>
<gene>
    <name evidence="3" type="ORF">GRX03_00415</name>
</gene>
<sequence length="91" mass="9969">MPVVFTPYLKERLGVESHDRPRTRGRQTAETGDKRPTDTGGERAADTRTDQASAEGDGSLLTRRQLLVGVVAAVVLAVAAVRRRTQRSERP</sequence>
<feature type="compositionally biased region" description="Basic and acidic residues" evidence="1">
    <location>
        <begin position="31"/>
        <end position="49"/>
    </location>
</feature>
<dbReference type="AlphaFoldDB" id="A0A6B0T3M6"/>
<evidence type="ECO:0000313" key="3">
    <source>
        <dbReference type="EMBL" id="MXR50073.1"/>
    </source>
</evidence>
<dbReference type="EMBL" id="WUUT01000001">
    <property type="protein sequence ID" value="MXR50073.1"/>
    <property type="molecule type" value="Genomic_DNA"/>
</dbReference>
<name>A0A6B0T3M6_9EURY</name>
<feature type="region of interest" description="Disordered" evidence="1">
    <location>
        <begin position="1"/>
        <end position="59"/>
    </location>
</feature>
<feature type="compositionally biased region" description="Basic and acidic residues" evidence="1">
    <location>
        <begin position="9"/>
        <end position="22"/>
    </location>
</feature>
<comment type="caution">
    <text evidence="3">The sequence shown here is derived from an EMBL/GenBank/DDBJ whole genome shotgun (WGS) entry which is preliminary data.</text>
</comment>
<keyword evidence="2" id="KW-1133">Transmembrane helix</keyword>
<keyword evidence="2" id="KW-0812">Transmembrane</keyword>
<accession>A0A6B0T3M6</accession>
<evidence type="ECO:0000256" key="1">
    <source>
        <dbReference type="SAM" id="MobiDB-lite"/>
    </source>
</evidence>
<evidence type="ECO:0000313" key="4">
    <source>
        <dbReference type="Proteomes" id="UP000466535"/>
    </source>
</evidence>
<dbReference type="RefSeq" id="WP_159762236.1">
    <property type="nucleotide sequence ID" value="NZ_WUUT01000001.1"/>
</dbReference>
<protein>
    <submittedName>
        <fullName evidence="3">Uncharacterized protein</fullName>
    </submittedName>
</protein>
<feature type="transmembrane region" description="Helical" evidence="2">
    <location>
        <begin position="65"/>
        <end position="81"/>
    </location>
</feature>
<reference evidence="3 4" key="1">
    <citation type="submission" date="2019-12" db="EMBL/GenBank/DDBJ databases">
        <title>Isolation and characterization of three novel carbon monoxide-oxidizing members of Halobacteria from salione crusts and soils.</title>
        <authorList>
            <person name="Myers M.R."/>
            <person name="King G.M."/>
        </authorList>
    </citation>
    <scope>NUCLEOTIDE SEQUENCE [LARGE SCALE GENOMIC DNA]</scope>
    <source>
        <strain evidence="3 4">WSH3</strain>
    </source>
</reference>
<keyword evidence="4" id="KW-1185">Reference proteome</keyword>
<proteinExistence type="predicted"/>
<organism evidence="3 4">
    <name type="scientific">Halovenus carboxidivorans</name>
    <dbReference type="NCBI Taxonomy" id="2692199"/>
    <lineage>
        <taxon>Archaea</taxon>
        <taxon>Methanobacteriati</taxon>
        <taxon>Methanobacteriota</taxon>
        <taxon>Stenosarchaea group</taxon>
        <taxon>Halobacteria</taxon>
        <taxon>Halobacteriales</taxon>
        <taxon>Haloarculaceae</taxon>
        <taxon>Halovenus</taxon>
    </lineage>
</organism>
<dbReference type="Proteomes" id="UP000466535">
    <property type="component" value="Unassembled WGS sequence"/>
</dbReference>